<organism evidence="3 4">
    <name type="scientific">Aureimonas endophytica</name>
    <dbReference type="NCBI Taxonomy" id="2027858"/>
    <lineage>
        <taxon>Bacteria</taxon>
        <taxon>Pseudomonadati</taxon>
        <taxon>Pseudomonadota</taxon>
        <taxon>Alphaproteobacteria</taxon>
        <taxon>Hyphomicrobiales</taxon>
        <taxon>Aurantimonadaceae</taxon>
        <taxon>Aureimonas</taxon>
    </lineage>
</organism>
<keyword evidence="2" id="KW-0812">Transmembrane</keyword>
<gene>
    <name evidence="3" type="ORF">GCM10011390_19140</name>
</gene>
<sequence length="66" mass="6971">MKGGIAMSKQHGPEDTDELEMEELAQIEDGPSSARDVSKARDSGLSWVLIAGALLAVCVVLWSTLG</sequence>
<comment type="caution">
    <text evidence="3">The sequence shown here is derived from an EMBL/GenBank/DDBJ whole genome shotgun (WGS) entry which is preliminary data.</text>
</comment>
<feature type="compositionally biased region" description="Acidic residues" evidence="1">
    <location>
        <begin position="15"/>
        <end position="26"/>
    </location>
</feature>
<feature type="region of interest" description="Disordered" evidence="1">
    <location>
        <begin position="1"/>
        <end position="38"/>
    </location>
</feature>
<dbReference type="AlphaFoldDB" id="A0A916ZJ62"/>
<protein>
    <submittedName>
        <fullName evidence="3">Uncharacterized protein</fullName>
    </submittedName>
</protein>
<name>A0A916ZJ62_9HYPH</name>
<evidence type="ECO:0000313" key="4">
    <source>
        <dbReference type="Proteomes" id="UP000644699"/>
    </source>
</evidence>
<reference evidence="3" key="2">
    <citation type="submission" date="2020-09" db="EMBL/GenBank/DDBJ databases">
        <authorList>
            <person name="Sun Q."/>
            <person name="Zhou Y."/>
        </authorList>
    </citation>
    <scope>NUCLEOTIDE SEQUENCE</scope>
    <source>
        <strain evidence="3">CGMCC 1.15367</strain>
    </source>
</reference>
<keyword evidence="2" id="KW-0472">Membrane</keyword>
<evidence type="ECO:0000256" key="2">
    <source>
        <dbReference type="SAM" id="Phobius"/>
    </source>
</evidence>
<keyword evidence="4" id="KW-1185">Reference proteome</keyword>
<keyword evidence="2" id="KW-1133">Transmembrane helix</keyword>
<dbReference type="EMBL" id="BMIQ01000002">
    <property type="protein sequence ID" value="GGE00521.1"/>
    <property type="molecule type" value="Genomic_DNA"/>
</dbReference>
<feature type="transmembrane region" description="Helical" evidence="2">
    <location>
        <begin position="45"/>
        <end position="65"/>
    </location>
</feature>
<evidence type="ECO:0000313" key="3">
    <source>
        <dbReference type="EMBL" id="GGE00521.1"/>
    </source>
</evidence>
<reference evidence="3" key="1">
    <citation type="journal article" date="2014" name="Int. J. Syst. Evol. Microbiol.">
        <title>Complete genome sequence of Corynebacterium casei LMG S-19264T (=DSM 44701T), isolated from a smear-ripened cheese.</title>
        <authorList>
            <consortium name="US DOE Joint Genome Institute (JGI-PGF)"/>
            <person name="Walter F."/>
            <person name="Albersmeier A."/>
            <person name="Kalinowski J."/>
            <person name="Ruckert C."/>
        </authorList>
    </citation>
    <scope>NUCLEOTIDE SEQUENCE</scope>
    <source>
        <strain evidence="3">CGMCC 1.15367</strain>
    </source>
</reference>
<evidence type="ECO:0000256" key="1">
    <source>
        <dbReference type="SAM" id="MobiDB-lite"/>
    </source>
</evidence>
<dbReference type="Proteomes" id="UP000644699">
    <property type="component" value="Unassembled WGS sequence"/>
</dbReference>
<proteinExistence type="predicted"/>
<accession>A0A916ZJ62</accession>